<evidence type="ECO:0000256" key="4">
    <source>
        <dbReference type="ARBA" id="ARBA00022989"/>
    </source>
</evidence>
<feature type="transmembrane region" description="Helical" evidence="6">
    <location>
        <begin position="319"/>
        <end position="341"/>
    </location>
</feature>
<dbReference type="Pfam" id="PF01943">
    <property type="entry name" value="Polysacc_synt"/>
    <property type="match status" value="1"/>
</dbReference>
<feature type="transmembrane region" description="Helical" evidence="6">
    <location>
        <begin position="102"/>
        <end position="124"/>
    </location>
</feature>
<evidence type="ECO:0000256" key="6">
    <source>
        <dbReference type="SAM" id="Phobius"/>
    </source>
</evidence>
<gene>
    <name evidence="7" type="ORF">ACFOLC_02200</name>
</gene>
<evidence type="ECO:0000313" key="7">
    <source>
        <dbReference type="EMBL" id="MFC3549820.1"/>
    </source>
</evidence>
<proteinExistence type="predicted"/>
<feature type="transmembrane region" description="Helical" evidence="6">
    <location>
        <begin position="440"/>
        <end position="461"/>
    </location>
</feature>
<keyword evidence="4 6" id="KW-1133">Transmembrane helix</keyword>
<feature type="transmembrane region" description="Helical" evidence="6">
    <location>
        <begin position="136"/>
        <end position="158"/>
    </location>
</feature>
<dbReference type="EMBL" id="JBHRXK010000001">
    <property type="protein sequence ID" value="MFC3549820.1"/>
    <property type="molecule type" value="Genomic_DNA"/>
</dbReference>
<organism evidence="7 8">
    <name type="scientific">Lysobacter cavernae</name>
    <dbReference type="NCBI Taxonomy" id="1685901"/>
    <lineage>
        <taxon>Bacteria</taxon>
        <taxon>Pseudomonadati</taxon>
        <taxon>Pseudomonadota</taxon>
        <taxon>Gammaproteobacteria</taxon>
        <taxon>Lysobacterales</taxon>
        <taxon>Lysobacteraceae</taxon>
        <taxon>Lysobacter</taxon>
    </lineage>
</organism>
<feature type="transmembrane region" description="Helical" evidence="6">
    <location>
        <begin position="27"/>
        <end position="48"/>
    </location>
</feature>
<feature type="transmembrane region" description="Helical" evidence="6">
    <location>
        <begin position="408"/>
        <end position="428"/>
    </location>
</feature>
<feature type="transmembrane region" description="Helical" evidence="6">
    <location>
        <begin position="234"/>
        <end position="252"/>
    </location>
</feature>
<feature type="transmembrane region" description="Helical" evidence="6">
    <location>
        <begin position="193"/>
        <end position="213"/>
    </location>
</feature>
<keyword evidence="2" id="KW-1003">Cell membrane</keyword>
<sequence length="510" mass="55170">MIAADKVDMPPGHGTVTPKRHGLVTHYLRYSTGSLLVITAGLVSFPILTRLLDNTQYGILGYYDTWVLLAVSLGKLGAQHAVLRFYPHDGDAARLRSFSTNLFYLPLAISLLLWGAIVLGTLLVDAASGLRQSPMFWLALGMMPMLVFASMVEMVLRASENSRLVMLTRVGWRWLELVLMLGAVLLLQHSAMAAYGGKMLAAVLAVVFFVHWARRHLVYSRELLDPAMLRQGMLYGLPLLANELIMVTLVSVDRLMLKNLLGDFAPVGIYTIGSSLAMQVNVFLSITLFEAFAPAANRLYDTEGPVAVRALKERILLPMTYVSIGIAALLWCFGTDVIVALSGHGKAASGPVFSWLGIVYALQPVLMVAGYGLLLEKRSFKVLVLMASGLLLNVALNLWWIPLHGVMGAVYATAVSSLMLATAHCLLVPRALLQLPQPRVVATAVAAAVLCVAGVWAGGLLDLRPGWARLMLGGSTAALLYALAVLTLDARMRALLRRWWPSAGSANSAG</sequence>
<reference evidence="8" key="1">
    <citation type="journal article" date="2019" name="Int. J. Syst. Evol. Microbiol.">
        <title>The Global Catalogue of Microorganisms (GCM) 10K type strain sequencing project: providing services to taxonomists for standard genome sequencing and annotation.</title>
        <authorList>
            <consortium name="The Broad Institute Genomics Platform"/>
            <consortium name="The Broad Institute Genome Sequencing Center for Infectious Disease"/>
            <person name="Wu L."/>
            <person name="Ma J."/>
        </authorList>
    </citation>
    <scope>NUCLEOTIDE SEQUENCE [LARGE SCALE GENOMIC DNA]</scope>
    <source>
        <strain evidence="8">KCTC 42875</strain>
    </source>
</reference>
<comment type="subcellular location">
    <subcellularLocation>
        <location evidence="1">Cell membrane</location>
        <topology evidence="1">Multi-pass membrane protein</topology>
    </subcellularLocation>
</comment>
<evidence type="ECO:0000256" key="3">
    <source>
        <dbReference type="ARBA" id="ARBA00022692"/>
    </source>
</evidence>
<feature type="transmembrane region" description="Helical" evidence="6">
    <location>
        <begin position="353"/>
        <end position="375"/>
    </location>
</feature>
<name>A0ABV7RKF0_9GAMM</name>
<keyword evidence="8" id="KW-1185">Reference proteome</keyword>
<evidence type="ECO:0000256" key="2">
    <source>
        <dbReference type="ARBA" id="ARBA00022475"/>
    </source>
</evidence>
<keyword evidence="3 6" id="KW-0812">Transmembrane</keyword>
<feature type="transmembrane region" description="Helical" evidence="6">
    <location>
        <begin position="170"/>
        <end position="187"/>
    </location>
</feature>
<accession>A0ABV7RKF0</accession>
<protein>
    <submittedName>
        <fullName evidence="7">Lipopolysaccharide biosynthesis protein</fullName>
    </submittedName>
</protein>
<comment type="caution">
    <text evidence="7">The sequence shown here is derived from an EMBL/GenBank/DDBJ whole genome shotgun (WGS) entry which is preliminary data.</text>
</comment>
<feature type="transmembrane region" description="Helical" evidence="6">
    <location>
        <begin position="467"/>
        <end position="488"/>
    </location>
</feature>
<feature type="transmembrane region" description="Helical" evidence="6">
    <location>
        <begin position="382"/>
        <end position="402"/>
    </location>
</feature>
<dbReference type="RefSeq" id="WP_386757115.1">
    <property type="nucleotide sequence ID" value="NZ_JBHRXK010000001.1"/>
</dbReference>
<evidence type="ECO:0000313" key="8">
    <source>
        <dbReference type="Proteomes" id="UP001595740"/>
    </source>
</evidence>
<dbReference type="InterPro" id="IPR050833">
    <property type="entry name" value="Poly_Biosynth_Transport"/>
</dbReference>
<dbReference type="PANTHER" id="PTHR30250">
    <property type="entry name" value="PST FAMILY PREDICTED COLANIC ACID TRANSPORTER"/>
    <property type="match status" value="1"/>
</dbReference>
<dbReference type="InterPro" id="IPR002797">
    <property type="entry name" value="Polysacc_synth"/>
</dbReference>
<feature type="transmembrane region" description="Helical" evidence="6">
    <location>
        <begin position="264"/>
        <end position="289"/>
    </location>
</feature>
<evidence type="ECO:0000256" key="1">
    <source>
        <dbReference type="ARBA" id="ARBA00004651"/>
    </source>
</evidence>
<dbReference type="Proteomes" id="UP001595740">
    <property type="component" value="Unassembled WGS sequence"/>
</dbReference>
<evidence type="ECO:0000256" key="5">
    <source>
        <dbReference type="ARBA" id="ARBA00023136"/>
    </source>
</evidence>
<keyword evidence="5 6" id="KW-0472">Membrane</keyword>
<dbReference type="PANTHER" id="PTHR30250:SF11">
    <property type="entry name" value="O-ANTIGEN TRANSPORTER-RELATED"/>
    <property type="match status" value="1"/>
</dbReference>
<feature type="transmembrane region" description="Helical" evidence="6">
    <location>
        <begin position="60"/>
        <end position="78"/>
    </location>
</feature>